<keyword evidence="5" id="KW-1185">Reference proteome</keyword>
<evidence type="ECO:0000313" key="5">
    <source>
        <dbReference type="Proteomes" id="UP001594351"/>
    </source>
</evidence>
<organism evidence="4 5">
    <name type="scientific">candidate division CSSED10-310 bacterium</name>
    <dbReference type="NCBI Taxonomy" id="2855610"/>
    <lineage>
        <taxon>Bacteria</taxon>
        <taxon>Bacteria division CSSED10-310</taxon>
    </lineage>
</organism>
<evidence type="ECO:0000259" key="3">
    <source>
        <dbReference type="SMART" id="SM01003"/>
    </source>
</evidence>
<feature type="domain" description="Alanine dehydrogenase/pyridine nucleotide transhydrogenase N-terminal" evidence="3">
    <location>
        <begin position="5"/>
        <end position="136"/>
    </location>
</feature>
<keyword evidence="1" id="KW-0560">Oxidoreductase</keyword>
<dbReference type="SMART" id="SM01003">
    <property type="entry name" value="AlaDh_PNT_N"/>
    <property type="match status" value="1"/>
</dbReference>
<dbReference type="InterPro" id="IPR051168">
    <property type="entry name" value="AASS"/>
</dbReference>
<accession>A0ABV6Z148</accession>
<feature type="domain" description="Alanine dehydrogenase/pyridine nucleotide transhydrogenase NAD(H)-binding" evidence="2">
    <location>
        <begin position="183"/>
        <end position="367"/>
    </location>
</feature>
<comment type="caution">
    <text evidence="4">The sequence shown here is derived from an EMBL/GenBank/DDBJ whole genome shotgun (WGS) entry which is preliminary data.</text>
</comment>
<evidence type="ECO:0000259" key="2">
    <source>
        <dbReference type="SMART" id="SM01002"/>
    </source>
</evidence>
<dbReference type="EMBL" id="JBHPBY010000277">
    <property type="protein sequence ID" value="MFC1852176.1"/>
    <property type="molecule type" value="Genomic_DNA"/>
</dbReference>
<dbReference type="PANTHER" id="PTHR11133">
    <property type="entry name" value="SACCHAROPINE DEHYDROGENASE"/>
    <property type="match status" value="1"/>
</dbReference>
<protein>
    <recommendedName>
        <fullName evidence="6">Alanine dehydrogenase/pyridine nucleotide transhydrogenase N-terminal domain-containing protein</fullName>
    </recommendedName>
</protein>
<name>A0ABV6Z148_UNCC1</name>
<dbReference type="Pfam" id="PF05222">
    <property type="entry name" value="AlaDh_PNT_N"/>
    <property type="match status" value="1"/>
</dbReference>
<dbReference type="InterPro" id="IPR007886">
    <property type="entry name" value="AlaDH/PNT_N"/>
</dbReference>
<dbReference type="InterPro" id="IPR007698">
    <property type="entry name" value="AlaDH/PNT_NAD(H)-bd"/>
</dbReference>
<dbReference type="PANTHER" id="PTHR11133:SF23">
    <property type="entry name" value="SACCHAROPINE DEHYDROGENASE [NAD(+), L-LYSINE-FORMING]"/>
    <property type="match status" value="1"/>
</dbReference>
<gene>
    <name evidence="4" type="ORF">ACFL27_18430</name>
</gene>
<evidence type="ECO:0000256" key="1">
    <source>
        <dbReference type="ARBA" id="ARBA00023002"/>
    </source>
</evidence>
<evidence type="ECO:0000313" key="4">
    <source>
        <dbReference type="EMBL" id="MFC1852176.1"/>
    </source>
</evidence>
<dbReference type="Proteomes" id="UP001594351">
    <property type="component" value="Unassembled WGS sequence"/>
</dbReference>
<dbReference type="Gene3D" id="3.40.50.720">
    <property type="entry name" value="NAD(P)-binding Rossmann-like Domain"/>
    <property type="match status" value="1"/>
</dbReference>
<dbReference type="SUPFAM" id="SSF52283">
    <property type="entry name" value="Formate/glycerate dehydrogenase catalytic domain-like"/>
    <property type="match status" value="1"/>
</dbReference>
<dbReference type="SMART" id="SM01002">
    <property type="entry name" value="AlaDh_PNT_C"/>
    <property type="match status" value="1"/>
</dbReference>
<evidence type="ECO:0008006" key="6">
    <source>
        <dbReference type="Google" id="ProtNLM"/>
    </source>
</evidence>
<reference evidence="4 5" key="1">
    <citation type="submission" date="2024-09" db="EMBL/GenBank/DDBJ databases">
        <title>Laminarin stimulates single cell rates of sulfate reduction while oxygen inhibits transcriptomic activity in coastal marine sediment.</title>
        <authorList>
            <person name="Lindsay M."/>
            <person name="Orcutt B."/>
            <person name="Emerson D."/>
            <person name="Stepanauskas R."/>
            <person name="D'Angelo T."/>
        </authorList>
    </citation>
    <scope>NUCLEOTIDE SEQUENCE [LARGE SCALE GENOMIC DNA]</scope>
    <source>
        <strain evidence="4">SAG AM-311-K15</strain>
    </source>
</reference>
<proteinExistence type="predicted"/>
<sequence>MKALALRAEDKNIWEKRTPLIPDHIATLLADHEFSILVEPSSRRIFPEAEFTAVGAQVTDNIDQADIIIGIKEIPPAKIYPNKVYLFFSHTIKGQAGNMPLLQKILDSGSTLLDYEKIIDEHKRRILYFGKFAGDAGAVDILWLIGQELRRLHLPSPLSHIKQALSYKSLAHAQQEIRPLGDQVRTQGYPEMLTPFVVGIFGYGNVSQGAQEIFELFPHLRVEPEDLPALYSQKNYDNKTLYLSVFHEHHMVKPKSGRSFSLQDYYQNPQHYEPITAFYLPYLKCIVNAVFWNNQYPHFVSQADVRHLFASTSPAPFLAIADVSCDLLGAMETTVKITDPGAPAYKYNPLTSKISEDFDQEGILVLAVDNLPCEFAYDSSVFFSAILKDMIPALLDADFSQPLPETGLPAYLQRAVVALRGELTPDFLYLNKYL</sequence>